<dbReference type="EMBL" id="FNGE01000008">
    <property type="protein sequence ID" value="SDL27779.1"/>
    <property type="molecule type" value="Genomic_DNA"/>
</dbReference>
<accession>A0A1G9IR60</accession>
<dbReference type="RefSeq" id="WP_090755476.1">
    <property type="nucleotide sequence ID" value="NZ_FNGE01000008.1"/>
</dbReference>
<evidence type="ECO:0000313" key="3">
    <source>
        <dbReference type="Proteomes" id="UP000199555"/>
    </source>
</evidence>
<organism evidence="2 3">
    <name type="scientific">Paracoccus chinensis</name>
    <dbReference type="NCBI Taxonomy" id="525640"/>
    <lineage>
        <taxon>Bacteria</taxon>
        <taxon>Pseudomonadati</taxon>
        <taxon>Pseudomonadota</taxon>
        <taxon>Alphaproteobacteria</taxon>
        <taxon>Rhodobacterales</taxon>
        <taxon>Paracoccaceae</taxon>
        <taxon>Paracoccus</taxon>
    </lineage>
</organism>
<sequence length="111" mass="12516">MAYATIDFHHPQTGALKQAPVGFSWTTLFFGFFPALFRGHWTGALIIFLIGWITLGFAQLVFAFIYNKMYVKHLLSEGFKLSNSSSDPAELSRRLRIELPLDPSRAQPLPA</sequence>
<evidence type="ECO:0000256" key="1">
    <source>
        <dbReference type="SAM" id="Phobius"/>
    </source>
</evidence>
<keyword evidence="1" id="KW-1133">Transmembrane helix</keyword>
<keyword evidence="1" id="KW-0812">Transmembrane</keyword>
<dbReference type="OrthoDB" id="5233at2"/>
<proteinExistence type="predicted"/>
<keyword evidence="1" id="KW-0472">Membrane</keyword>
<gene>
    <name evidence="2" type="ORF">SAMN04487971_108105</name>
</gene>
<dbReference type="STRING" id="525640.SAMN04487971_108105"/>
<dbReference type="Proteomes" id="UP000199555">
    <property type="component" value="Unassembled WGS sequence"/>
</dbReference>
<keyword evidence="3" id="KW-1185">Reference proteome</keyword>
<dbReference type="AlphaFoldDB" id="A0A1G9IR60"/>
<protein>
    <recommendedName>
        <fullName evidence="4">DUF2628 domain-containing protein</fullName>
    </recommendedName>
</protein>
<feature type="transmembrane region" description="Helical" evidence="1">
    <location>
        <begin position="43"/>
        <end position="66"/>
    </location>
</feature>
<name>A0A1G9IR60_9RHOB</name>
<reference evidence="3" key="1">
    <citation type="submission" date="2016-10" db="EMBL/GenBank/DDBJ databases">
        <authorList>
            <person name="Varghese N."/>
            <person name="Submissions S."/>
        </authorList>
    </citation>
    <scope>NUCLEOTIDE SEQUENCE [LARGE SCALE GENOMIC DNA]</scope>
    <source>
        <strain evidence="3">CGMCC 1.7655</strain>
    </source>
</reference>
<evidence type="ECO:0000313" key="2">
    <source>
        <dbReference type="EMBL" id="SDL27779.1"/>
    </source>
</evidence>
<evidence type="ECO:0008006" key="4">
    <source>
        <dbReference type="Google" id="ProtNLM"/>
    </source>
</evidence>
<feature type="transmembrane region" description="Helical" evidence="1">
    <location>
        <begin position="21"/>
        <end position="37"/>
    </location>
</feature>